<accession>V4B571</accession>
<dbReference type="InterPro" id="IPR001320">
    <property type="entry name" value="Iontro_rcpt_C"/>
</dbReference>
<dbReference type="GeneID" id="20233379"/>
<organism evidence="10 11">
    <name type="scientific">Lottia gigantea</name>
    <name type="common">Giant owl limpet</name>
    <dbReference type="NCBI Taxonomy" id="225164"/>
    <lineage>
        <taxon>Eukaryota</taxon>
        <taxon>Metazoa</taxon>
        <taxon>Spiralia</taxon>
        <taxon>Lophotrochozoa</taxon>
        <taxon>Mollusca</taxon>
        <taxon>Gastropoda</taxon>
        <taxon>Patellogastropoda</taxon>
        <taxon>Lottioidea</taxon>
        <taxon>Lottiidae</taxon>
        <taxon>Lottia</taxon>
    </lineage>
</organism>
<dbReference type="InterPro" id="IPR052192">
    <property type="entry name" value="Insect_Ionotropic_Sensory_Rcpt"/>
</dbReference>
<evidence type="ECO:0000256" key="2">
    <source>
        <dbReference type="ARBA" id="ARBA00022475"/>
    </source>
</evidence>
<feature type="domain" description="Ionotropic glutamate receptor C-terminal" evidence="9">
    <location>
        <begin position="56"/>
        <end position="163"/>
    </location>
</feature>
<feature type="non-terminal residue" evidence="10">
    <location>
        <position position="1"/>
    </location>
</feature>
<dbReference type="CTD" id="20233379"/>
<gene>
    <name evidence="10" type="ORF">LOTGIDRAFT_133062</name>
</gene>
<dbReference type="GO" id="GO:0015276">
    <property type="term" value="F:ligand-gated monoatomic ion channel activity"/>
    <property type="evidence" value="ECO:0007669"/>
    <property type="project" value="InterPro"/>
</dbReference>
<keyword evidence="3 8" id="KW-0812">Transmembrane</keyword>
<dbReference type="Gene3D" id="3.40.190.10">
    <property type="entry name" value="Periplasmic binding protein-like II"/>
    <property type="match status" value="1"/>
</dbReference>
<dbReference type="KEGG" id="lgi:LOTGIDRAFT_133062"/>
<keyword evidence="4 8" id="KW-1133">Transmembrane helix</keyword>
<proteinExistence type="predicted"/>
<name>V4B571_LOTGI</name>
<dbReference type="PANTHER" id="PTHR42643:SF24">
    <property type="entry name" value="IONOTROPIC RECEPTOR 60A"/>
    <property type="match status" value="1"/>
</dbReference>
<dbReference type="AlphaFoldDB" id="V4B571"/>
<keyword evidence="7" id="KW-0325">Glycoprotein</keyword>
<dbReference type="OrthoDB" id="9997229at2759"/>
<evidence type="ECO:0000256" key="7">
    <source>
        <dbReference type="ARBA" id="ARBA00023180"/>
    </source>
</evidence>
<dbReference type="Pfam" id="PF00060">
    <property type="entry name" value="Lig_chan"/>
    <property type="match status" value="1"/>
</dbReference>
<dbReference type="Proteomes" id="UP000030746">
    <property type="component" value="Unassembled WGS sequence"/>
</dbReference>
<comment type="subcellular location">
    <subcellularLocation>
        <location evidence="1">Cell membrane</location>
        <topology evidence="1">Multi-pass membrane protein</topology>
    </subcellularLocation>
</comment>
<dbReference type="GO" id="GO:0005886">
    <property type="term" value="C:plasma membrane"/>
    <property type="evidence" value="ECO:0007669"/>
    <property type="project" value="UniProtKB-SubCell"/>
</dbReference>
<evidence type="ECO:0000256" key="5">
    <source>
        <dbReference type="ARBA" id="ARBA00023136"/>
    </source>
</evidence>
<evidence type="ECO:0000256" key="1">
    <source>
        <dbReference type="ARBA" id="ARBA00004651"/>
    </source>
</evidence>
<sequence>IFQKADMSVSPLAISSQRSTVVDFSFPYYYDYSGVGYKLPDPNLSKWKKLLAPFKWEVFLCIIISFILLLLLLYTIERQNPFYKTNQIPKFTDIFLFSTLHYDFHFAGCSNQPKSASGRCIVAFWWLFSIILVAAYSGNLIAFLTVTKDQQPLTSLMELGQQSEYRWGTVGSSVWETFLEVCSC</sequence>
<dbReference type="HOGENOM" id="CLU_007257_8_1_1"/>
<dbReference type="RefSeq" id="XP_009065645.1">
    <property type="nucleotide sequence ID" value="XM_009067397.1"/>
</dbReference>
<feature type="transmembrane region" description="Helical" evidence="8">
    <location>
        <begin position="56"/>
        <end position="76"/>
    </location>
</feature>
<evidence type="ECO:0000313" key="10">
    <source>
        <dbReference type="EMBL" id="ESO83614.1"/>
    </source>
</evidence>
<protein>
    <recommendedName>
        <fullName evidence="9">Ionotropic glutamate receptor C-terminal domain-containing protein</fullName>
    </recommendedName>
</protein>
<reference evidence="10 11" key="1">
    <citation type="journal article" date="2013" name="Nature">
        <title>Insights into bilaterian evolution from three spiralian genomes.</title>
        <authorList>
            <person name="Simakov O."/>
            <person name="Marletaz F."/>
            <person name="Cho S.J."/>
            <person name="Edsinger-Gonzales E."/>
            <person name="Havlak P."/>
            <person name="Hellsten U."/>
            <person name="Kuo D.H."/>
            <person name="Larsson T."/>
            <person name="Lv J."/>
            <person name="Arendt D."/>
            <person name="Savage R."/>
            <person name="Osoegawa K."/>
            <person name="de Jong P."/>
            <person name="Grimwood J."/>
            <person name="Chapman J.A."/>
            <person name="Shapiro H."/>
            <person name="Aerts A."/>
            <person name="Otillar R.P."/>
            <person name="Terry A.Y."/>
            <person name="Boore J.L."/>
            <person name="Grigoriev I.V."/>
            <person name="Lindberg D.R."/>
            <person name="Seaver E.C."/>
            <person name="Weisblat D.A."/>
            <person name="Putnam N.H."/>
            <person name="Rokhsar D.S."/>
        </authorList>
    </citation>
    <scope>NUCLEOTIDE SEQUENCE [LARGE SCALE GENOMIC DNA]</scope>
</reference>
<dbReference type="Gene3D" id="1.10.287.70">
    <property type="match status" value="1"/>
</dbReference>
<evidence type="ECO:0000259" key="9">
    <source>
        <dbReference type="Pfam" id="PF00060"/>
    </source>
</evidence>
<dbReference type="EMBL" id="KB203629">
    <property type="protein sequence ID" value="ESO83614.1"/>
    <property type="molecule type" value="Genomic_DNA"/>
</dbReference>
<dbReference type="STRING" id="225164.V4B571"/>
<dbReference type="OMA" id="RILISTW"/>
<keyword evidence="11" id="KW-1185">Reference proteome</keyword>
<keyword evidence="2" id="KW-1003">Cell membrane</keyword>
<feature type="transmembrane region" description="Helical" evidence="8">
    <location>
        <begin position="123"/>
        <end position="147"/>
    </location>
</feature>
<keyword evidence="6" id="KW-0675">Receptor</keyword>
<evidence type="ECO:0000313" key="11">
    <source>
        <dbReference type="Proteomes" id="UP000030746"/>
    </source>
</evidence>
<dbReference type="SUPFAM" id="SSF53850">
    <property type="entry name" value="Periplasmic binding protein-like II"/>
    <property type="match status" value="1"/>
</dbReference>
<evidence type="ECO:0000256" key="6">
    <source>
        <dbReference type="ARBA" id="ARBA00023170"/>
    </source>
</evidence>
<evidence type="ECO:0000256" key="3">
    <source>
        <dbReference type="ARBA" id="ARBA00022692"/>
    </source>
</evidence>
<dbReference type="PANTHER" id="PTHR42643">
    <property type="entry name" value="IONOTROPIC RECEPTOR 20A-RELATED"/>
    <property type="match status" value="1"/>
</dbReference>
<evidence type="ECO:0000256" key="8">
    <source>
        <dbReference type="SAM" id="Phobius"/>
    </source>
</evidence>
<evidence type="ECO:0000256" key="4">
    <source>
        <dbReference type="ARBA" id="ARBA00022989"/>
    </source>
</evidence>
<dbReference type="GO" id="GO:0050906">
    <property type="term" value="P:detection of stimulus involved in sensory perception"/>
    <property type="evidence" value="ECO:0007669"/>
    <property type="project" value="UniProtKB-ARBA"/>
</dbReference>
<keyword evidence="5 8" id="KW-0472">Membrane</keyword>